<comment type="similarity">
    <text evidence="4">Belongs to the ELP4 family.</text>
</comment>
<keyword evidence="6" id="KW-0963">Cytoplasm</keyword>
<accession>A0A0N4Z941</accession>
<protein>
    <recommendedName>
        <fullName evidence="5">Elongator complex protein 4</fullName>
    </recommendedName>
</protein>
<sequence>MDHLRNPLSNMNVGTQILGLKQKFRTYELSSGLESFDAIFGGTIPCSSIVALEEKDSSENTELICKYSIAEGIFNKHKIFIADVNGRNFCHGNKGLLDKVPGLWKQNEKKEDFNERMPSSNESMKIAWRYNSMNTINSSMAKSYKLDIHNILSKEEVEKADITGYISETPTYEELWSKIKEQVINNDMIKNRKNVCRIIICGLGSYDDSKENLIKFLRLLFTYTRNFHSLIYLSFNSDVLMKHQRDALLDISSAFFSFNAYENTKGFFDKFDGRLIIKKLPTITSVIPFKPKSVDLIYEKHKRYLDIRIFHLPPALGADEDIGSKSSCGGNKRKFSTTNGCGGVEEQF</sequence>
<dbReference type="InterPro" id="IPR027417">
    <property type="entry name" value="P-loop_NTPase"/>
</dbReference>
<dbReference type="GO" id="GO:0005737">
    <property type="term" value="C:cytoplasm"/>
    <property type="evidence" value="ECO:0007669"/>
    <property type="project" value="UniProtKB-SubCell"/>
</dbReference>
<dbReference type="Proteomes" id="UP000038045">
    <property type="component" value="Unplaced"/>
</dbReference>
<dbReference type="STRING" id="131310.A0A0N4Z941"/>
<dbReference type="GO" id="GO:0033588">
    <property type="term" value="C:elongator holoenzyme complex"/>
    <property type="evidence" value="ECO:0007669"/>
    <property type="project" value="InterPro"/>
</dbReference>
<evidence type="ECO:0000256" key="7">
    <source>
        <dbReference type="ARBA" id="ARBA00022694"/>
    </source>
</evidence>
<dbReference type="Pfam" id="PF05625">
    <property type="entry name" value="PAXNEB"/>
    <property type="match status" value="1"/>
</dbReference>
<keyword evidence="8" id="KW-0539">Nucleus</keyword>
<name>A0A0N4Z941_PARTI</name>
<evidence type="ECO:0000256" key="5">
    <source>
        <dbReference type="ARBA" id="ARBA00020265"/>
    </source>
</evidence>
<organism evidence="9 10">
    <name type="scientific">Parastrongyloides trichosuri</name>
    <name type="common">Possum-specific nematode worm</name>
    <dbReference type="NCBI Taxonomy" id="131310"/>
    <lineage>
        <taxon>Eukaryota</taxon>
        <taxon>Metazoa</taxon>
        <taxon>Ecdysozoa</taxon>
        <taxon>Nematoda</taxon>
        <taxon>Chromadorea</taxon>
        <taxon>Rhabditida</taxon>
        <taxon>Tylenchina</taxon>
        <taxon>Panagrolaimomorpha</taxon>
        <taxon>Strongyloidoidea</taxon>
        <taxon>Strongyloididae</taxon>
        <taxon>Parastrongyloides</taxon>
    </lineage>
</organism>
<dbReference type="GO" id="GO:0002098">
    <property type="term" value="P:tRNA wobble uridine modification"/>
    <property type="evidence" value="ECO:0007669"/>
    <property type="project" value="InterPro"/>
</dbReference>
<dbReference type="WBParaSite" id="PTRK_0000383200.1">
    <property type="protein sequence ID" value="PTRK_0000383200.1"/>
    <property type="gene ID" value="PTRK_0000383200"/>
</dbReference>
<dbReference type="InterPro" id="IPR008728">
    <property type="entry name" value="Elongator_complex_protein_4"/>
</dbReference>
<dbReference type="PANTHER" id="PTHR12896">
    <property type="entry name" value="PAX6 NEIGHBOR PROTEIN PAXNEB"/>
    <property type="match status" value="1"/>
</dbReference>
<proteinExistence type="inferred from homology"/>
<evidence type="ECO:0000256" key="6">
    <source>
        <dbReference type="ARBA" id="ARBA00022490"/>
    </source>
</evidence>
<dbReference type="Gene3D" id="3.40.50.300">
    <property type="entry name" value="P-loop containing nucleotide triphosphate hydrolases"/>
    <property type="match status" value="1"/>
</dbReference>
<dbReference type="GO" id="GO:0008023">
    <property type="term" value="C:transcription elongation factor complex"/>
    <property type="evidence" value="ECO:0007669"/>
    <property type="project" value="TreeGrafter"/>
</dbReference>
<keyword evidence="9" id="KW-1185">Reference proteome</keyword>
<comment type="subcellular location">
    <subcellularLocation>
        <location evidence="2">Cytoplasm</location>
    </subcellularLocation>
    <subcellularLocation>
        <location evidence="1">Nucleus</location>
    </subcellularLocation>
</comment>
<evidence type="ECO:0000256" key="4">
    <source>
        <dbReference type="ARBA" id="ARBA00007573"/>
    </source>
</evidence>
<evidence type="ECO:0000313" key="9">
    <source>
        <dbReference type="Proteomes" id="UP000038045"/>
    </source>
</evidence>
<evidence type="ECO:0000256" key="2">
    <source>
        <dbReference type="ARBA" id="ARBA00004496"/>
    </source>
</evidence>
<dbReference type="UniPathway" id="UPA00988"/>
<evidence type="ECO:0000313" key="10">
    <source>
        <dbReference type="WBParaSite" id="PTRK_0000383200.1"/>
    </source>
</evidence>
<dbReference type="AlphaFoldDB" id="A0A0N4Z941"/>
<evidence type="ECO:0000256" key="3">
    <source>
        <dbReference type="ARBA" id="ARBA00005043"/>
    </source>
</evidence>
<dbReference type="PANTHER" id="PTHR12896:SF1">
    <property type="entry name" value="ELONGATOR COMPLEX PROTEIN 4"/>
    <property type="match status" value="1"/>
</dbReference>
<comment type="pathway">
    <text evidence="3">tRNA modification; 5-methoxycarbonylmethyl-2-thiouridine-tRNA biosynthesis.</text>
</comment>
<evidence type="ECO:0000256" key="8">
    <source>
        <dbReference type="ARBA" id="ARBA00023242"/>
    </source>
</evidence>
<evidence type="ECO:0000256" key="1">
    <source>
        <dbReference type="ARBA" id="ARBA00004123"/>
    </source>
</evidence>
<reference evidence="10" key="1">
    <citation type="submission" date="2017-02" db="UniProtKB">
        <authorList>
            <consortium name="WormBaseParasite"/>
        </authorList>
    </citation>
    <scope>IDENTIFICATION</scope>
</reference>
<keyword evidence="7" id="KW-0819">tRNA processing</keyword>